<dbReference type="AlphaFoldDB" id="A0A285J0F3"/>
<protein>
    <submittedName>
        <fullName evidence="1">Uncharacterized protein</fullName>
    </submittedName>
</protein>
<evidence type="ECO:0000313" key="1">
    <source>
        <dbReference type="EMBL" id="SNY53688.1"/>
    </source>
</evidence>
<keyword evidence="2" id="KW-1185">Reference proteome</keyword>
<dbReference type="Proteomes" id="UP000219612">
    <property type="component" value="Unassembled WGS sequence"/>
</dbReference>
<dbReference type="EMBL" id="OBDY01000014">
    <property type="protein sequence ID" value="SNY53688.1"/>
    <property type="molecule type" value="Genomic_DNA"/>
</dbReference>
<evidence type="ECO:0000313" key="2">
    <source>
        <dbReference type="Proteomes" id="UP000219612"/>
    </source>
</evidence>
<gene>
    <name evidence="1" type="ORF">SAMN05421748_114137</name>
</gene>
<sequence>MIRRRPIDPGTARLLAAVASESRPYTDPGARYPTAADYQHSIAEGVARRRQAAA</sequence>
<proteinExistence type="predicted"/>
<reference evidence="2" key="1">
    <citation type="submission" date="2017-09" db="EMBL/GenBank/DDBJ databases">
        <authorList>
            <person name="Varghese N."/>
            <person name="Submissions S."/>
        </authorList>
    </citation>
    <scope>NUCLEOTIDE SEQUENCE [LARGE SCALE GENOMIC DNA]</scope>
    <source>
        <strain evidence="2">CGMCC 4.6857</strain>
    </source>
</reference>
<organism evidence="1 2">
    <name type="scientific">Paractinoplanes atraurantiacus</name>
    <dbReference type="NCBI Taxonomy" id="1036182"/>
    <lineage>
        <taxon>Bacteria</taxon>
        <taxon>Bacillati</taxon>
        <taxon>Actinomycetota</taxon>
        <taxon>Actinomycetes</taxon>
        <taxon>Micromonosporales</taxon>
        <taxon>Micromonosporaceae</taxon>
        <taxon>Paractinoplanes</taxon>
    </lineage>
</organism>
<accession>A0A285J0F3</accession>
<name>A0A285J0F3_9ACTN</name>